<feature type="compositionally biased region" description="Polar residues" evidence="1">
    <location>
        <begin position="370"/>
        <end position="379"/>
    </location>
</feature>
<organism evidence="3 4">
    <name type="scientific">Nitzschia inconspicua</name>
    <dbReference type="NCBI Taxonomy" id="303405"/>
    <lineage>
        <taxon>Eukaryota</taxon>
        <taxon>Sar</taxon>
        <taxon>Stramenopiles</taxon>
        <taxon>Ochrophyta</taxon>
        <taxon>Bacillariophyta</taxon>
        <taxon>Bacillariophyceae</taxon>
        <taxon>Bacillariophycidae</taxon>
        <taxon>Bacillariales</taxon>
        <taxon>Bacillariaceae</taxon>
        <taxon>Nitzschia</taxon>
    </lineage>
</organism>
<feature type="compositionally biased region" description="Polar residues" evidence="1">
    <location>
        <begin position="40"/>
        <end position="51"/>
    </location>
</feature>
<dbReference type="InterPro" id="IPR049227">
    <property type="entry name" value="DUF6824"/>
</dbReference>
<feature type="region of interest" description="Disordered" evidence="1">
    <location>
        <begin position="27"/>
        <end position="60"/>
    </location>
</feature>
<feature type="compositionally biased region" description="Basic residues" evidence="1">
    <location>
        <begin position="382"/>
        <end position="395"/>
    </location>
</feature>
<evidence type="ECO:0000313" key="3">
    <source>
        <dbReference type="EMBL" id="KAG7363537.1"/>
    </source>
</evidence>
<keyword evidence="4" id="KW-1185">Reference proteome</keyword>
<gene>
    <name evidence="3" type="ORF">IV203_026898</name>
</gene>
<feature type="domain" description="DUF6824" evidence="2">
    <location>
        <begin position="70"/>
        <end position="154"/>
    </location>
</feature>
<dbReference type="OrthoDB" id="48019at2759"/>
<dbReference type="Pfam" id="PF20710">
    <property type="entry name" value="DUF6824"/>
    <property type="match status" value="1"/>
</dbReference>
<feature type="region of interest" description="Disordered" evidence="1">
    <location>
        <begin position="343"/>
        <end position="415"/>
    </location>
</feature>
<dbReference type="AlphaFoldDB" id="A0A9K3PXM1"/>
<proteinExistence type="predicted"/>
<dbReference type="EMBL" id="JAGRRH010000010">
    <property type="protein sequence ID" value="KAG7363537.1"/>
    <property type="molecule type" value="Genomic_DNA"/>
</dbReference>
<comment type="caution">
    <text evidence="3">The sequence shown here is derived from an EMBL/GenBank/DDBJ whole genome shotgun (WGS) entry which is preliminary data.</text>
</comment>
<evidence type="ECO:0000313" key="4">
    <source>
        <dbReference type="Proteomes" id="UP000693970"/>
    </source>
</evidence>
<evidence type="ECO:0000259" key="2">
    <source>
        <dbReference type="Pfam" id="PF20710"/>
    </source>
</evidence>
<feature type="compositionally biased region" description="Low complexity" evidence="1">
    <location>
        <begin position="345"/>
        <end position="364"/>
    </location>
</feature>
<protein>
    <recommendedName>
        <fullName evidence="2">DUF6824 domain-containing protein</fullName>
    </recommendedName>
</protein>
<reference evidence="3" key="2">
    <citation type="submission" date="2021-04" db="EMBL/GenBank/DDBJ databases">
        <authorList>
            <person name="Podell S."/>
        </authorList>
    </citation>
    <scope>NUCLEOTIDE SEQUENCE</scope>
    <source>
        <strain evidence="3">Hildebrandi</strain>
    </source>
</reference>
<dbReference type="Proteomes" id="UP000693970">
    <property type="component" value="Unassembled WGS sequence"/>
</dbReference>
<evidence type="ECO:0000256" key="1">
    <source>
        <dbReference type="SAM" id="MobiDB-lite"/>
    </source>
</evidence>
<sequence length="415" mass="46455">MANFRVESNSFRFALQEHQIGETRFEISLRESPEDDDSSSKNTLKTSVCKKNNSKKTRMPSDYLPPKNAVICGRGKVCTSNPGNRKLRALIKEYLQSYGKATNKVEKTEIVSNIMNSIKKDCGDQPAFVKKEEGVWWEVDDAFAREKIGCIFRDSLFTKYRSSTKAKLARRKQQVYEEEQIQQQQQQQSHVTSGTFAGMGGNMDLASSFSVPSFVSYGMGANNTAKQLSQMLSFQGDLENISGMNHFLKQQQQQIGLFSAQNSSMAHQNSTDRRDLLRHAPSMMGLPGGNQSSLMEPSVALGEVFDLLQNLQPARHQTSQLLGGWQQKREAYFKDIFGDAFGPGAAPQAQTTPQASALQTQQPQLEVPTQPRQQKKSFASKSGKRNKSSRRKRRVGKNENDDLESLPDDISGIFD</sequence>
<reference evidence="3" key="1">
    <citation type="journal article" date="2021" name="Sci. Rep.">
        <title>Diploid genomic architecture of Nitzschia inconspicua, an elite biomass production diatom.</title>
        <authorList>
            <person name="Oliver A."/>
            <person name="Podell S."/>
            <person name="Pinowska A."/>
            <person name="Traller J.C."/>
            <person name="Smith S.R."/>
            <person name="McClure R."/>
            <person name="Beliaev A."/>
            <person name="Bohutskyi P."/>
            <person name="Hill E.A."/>
            <person name="Rabines A."/>
            <person name="Zheng H."/>
            <person name="Allen L.Z."/>
            <person name="Kuo A."/>
            <person name="Grigoriev I.V."/>
            <person name="Allen A.E."/>
            <person name="Hazlebeck D."/>
            <person name="Allen E.E."/>
        </authorList>
    </citation>
    <scope>NUCLEOTIDE SEQUENCE</scope>
    <source>
        <strain evidence="3">Hildebrandi</strain>
    </source>
</reference>
<accession>A0A9K3PXM1</accession>
<name>A0A9K3PXM1_9STRA</name>